<dbReference type="STRING" id="1156394.T0PU71"/>
<evidence type="ECO:0000256" key="7">
    <source>
        <dbReference type="SAM" id="Coils"/>
    </source>
</evidence>
<dbReference type="GO" id="GO:0043565">
    <property type="term" value="F:sequence-specific DNA binding"/>
    <property type="evidence" value="ECO:0007669"/>
    <property type="project" value="InterPro"/>
</dbReference>
<dbReference type="Pfam" id="PF00447">
    <property type="entry name" value="HSF_DNA-bind"/>
    <property type="match status" value="1"/>
</dbReference>
<dbReference type="GO" id="GO:0003700">
    <property type="term" value="F:DNA-binding transcription factor activity"/>
    <property type="evidence" value="ECO:0007669"/>
    <property type="project" value="InterPro"/>
</dbReference>
<gene>
    <name evidence="10" type="ORF">SDRG_13209</name>
</gene>
<evidence type="ECO:0000313" key="11">
    <source>
        <dbReference type="Proteomes" id="UP000030762"/>
    </source>
</evidence>
<comment type="similarity">
    <text evidence="6">Belongs to the HSF family.</text>
</comment>
<keyword evidence="3" id="KW-0238">DNA-binding</keyword>
<evidence type="ECO:0000256" key="5">
    <source>
        <dbReference type="ARBA" id="ARBA00023242"/>
    </source>
</evidence>
<dbReference type="OrthoDB" id="60033at2759"/>
<feature type="compositionally biased region" description="Basic and acidic residues" evidence="8">
    <location>
        <begin position="186"/>
        <end position="195"/>
    </location>
</feature>
<feature type="compositionally biased region" description="Polar residues" evidence="8">
    <location>
        <begin position="208"/>
        <end position="217"/>
    </location>
</feature>
<dbReference type="AlphaFoldDB" id="T0PU71"/>
<keyword evidence="5" id="KW-0539">Nucleus</keyword>
<keyword evidence="7" id="KW-0175">Coiled coil</keyword>
<evidence type="ECO:0000256" key="6">
    <source>
        <dbReference type="RuleBase" id="RU004020"/>
    </source>
</evidence>
<feature type="coiled-coil region" evidence="7">
    <location>
        <begin position="141"/>
        <end position="168"/>
    </location>
</feature>
<dbReference type="FunFam" id="1.10.10.10:FF:000027">
    <property type="entry name" value="Heat shock transcription factor 1"/>
    <property type="match status" value="1"/>
</dbReference>
<dbReference type="RefSeq" id="XP_008617513.1">
    <property type="nucleotide sequence ID" value="XM_008619291.1"/>
</dbReference>
<dbReference type="InterPro" id="IPR036390">
    <property type="entry name" value="WH_DNA-bd_sf"/>
</dbReference>
<dbReference type="Gene3D" id="1.10.10.10">
    <property type="entry name" value="Winged helix-like DNA-binding domain superfamily/Winged helix DNA-binding domain"/>
    <property type="match status" value="1"/>
</dbReference>
<evidence type="ECO:0000256" key="3">
    <source>
        <dbReference type="ARBA" id="ARBA00023125"/>
    </source>
</evidence>
<proteinExistence type="inferred from homology"/>
<feature type="domain" description="HSF-type DNA-binding" evidence="9">
    <location>
        <begin position="14"/>
        <end position="124"/>
    </location>
</feature>
<evidence type="ECO:0000259" key="9">
    <source>
        <dbReference type="SMART" id="SM00415"/>
    </source>
</evidence>
<dbReference type="SUPFAM" id="SSF46785">
    <property type="entry name" value="Winged helix' DNA-binding domain"/>
    <property type="match status" value="1"/>
</dbReference>
<keyword evidence="11" id="KW-1185">Reference proteome</keyword>
<dbReference type="PANTHER" id="PTHR10015:SF206">
    <property type="entry name" value="HSF-TYPE DNA-BINDING DOMAIN-CONTAINING PROTEIN"/>
    <property type="match status" value="1"/>
</dbReference>
<feature type="region of interest" description="Disordered" evidence="8">
    <location>
        <begin position="183"/>
        <end position="217"/>
    </location>
</feature>
<dbReference type="GeneID" id="19953936"/>
<dbReference type="Proteomes" id="UP000030762">
    <property type="component" value="Unassembled WGS sequence"/>
</dbReference>
<keyword evidence="2" id="KW-0805">Transcription regulation</keyword>
<comment type="subcellular location">
    <subcellularLocation>
        <location evidence="1">Nucleus</location>
    </subcellularLocation>
</comment>
<protein>
    <recommendedName>
        <fullName evidence="9">HSF-type DNA-binding domain-containing protein</fullName>
    </recommendedName>
</protein>
<evidence type="ECO:0000256" key="1">
    <source>
        <dbReference type="ARBA" id="ARBA00004123"/>
    </source>
</evidence>
<dbReference type="VEuPathDB" id="FungiDB:SDRG_13209"/>
<accession>T0PU71</accession>
<reference evidence="10 11" key="1">
    <citation type="submission" date="2012-04" db="EMBL/GenBank/DDBJ databases">
        <title>The Genome Sequence of Saprolegnia declina VS20.</title>
        <authorList>
            <consortium name="The Broad Institute Genome Sequencing Platform"/>
            <person name="Russ C."/>
            <person name="Nusbaum C."/>
            <person name="Tyler B."/>
            <person name="van West P."/>
            <person name="Dieguez-Uribeondo J."/>
            <person name="de Bruijn I."/>
            <person name="Tripathy S."/>
            <person name="Jiang R."/>
            <person name="Young S.K."/>
            <person name="Zeng Q."/>
            <person name="Gargeya S."/>
            <person name="Fitzgerald M."/>
            <person name="Haas B."/>
            <person name="Abouelleil A."/>
            <person name="Alvarado L."/>
            <person name="Arachchi H.M."/>
            <person name="Berlin A."/>
            <person name="Chapman S.B."/>
            <person name="Goldberg J."/>
            <person name="Griggs A."/>
            <person name="Gujja S."/>
            <person name="Hansen M."/>
            <person name="Howarth C."/>
            <person name="Imamovic A."/>
            <person name="Larimer J."/>
            <person name="McCowen C."/>
            <person name="Montmayeur A."/>
            <person name="Murphy C."/>
            <person name="Neiman D."/>
            <person name="Pearson M."/>
            <person name="Priest M."/>
            <person name="Roberts A."/>
            <person name="Saif S."/>
            <person name="Shea T."/>
            <person name="Sisk P."/>
            <person name="Sykes S."/>
            <person name="Wortman J."/>
            <person name="Nusbaum C."/>
            <person name="Birren B."/>
        </authorList>
    </citation>
    <scope>NUCLEOTIDE SEQUENCE [LARGE SCALE GENOMIC DNA]</scope>
    <source>
        <strain evidence="10 11">VS20</strain>
    </source>
</reference>
<evidence type="ECO:0000313" key="10">
    <source>
        <dbReference type="EMBL" id="EQC29054.1"/>
    </source>
</evidence>
<dbReference type="SMART" id="SM00415">
    <property type="entry name" value="HSF"/>
    <property type="match status" value="1"/>
</dbReference>
<dbReference type="OMA" id="SWAHEGR"/>
<keyword evidence="4" id="KW-0804">Transcription</keyword>
<dbReference type="PRINTS" id="PR00056">
    <property type="entry name" value="HSFDOMAIN"/>
</dbReference>
<dbReference type="GO" id="GO:0005634">
    <property type="term" value="C:nucleus"/>
    <property type="evidence" value="ECO:0007669"/>
    <property type="project" value="UniProtKB-SubCell"/>
</dbReference>
<evidence type="ECO:0000256" key="2">
    <source>
        <dbReference type="ARBA" id="ARBA00023015"/>
    </source>
</evidence>
<evidence type="ECO:0000256" key="8">
    <source>
        <dbReference type="SAM" id="MobiDB-lite"/>
    </source>
</evidence>
<name>T0PU71_SAPDV</name>
<sequence>MTKPTPTKPAPAKAAPVFLQKTYALFDEAPAAVASWAHEGRTVVVKDPQEFARTILPQYFKHSNFASFVRQLNFYGFRKYKRDEMLFGDSYATVAETGMQYWWEFYHPKFVRAAPQLMSTIRRKTYSEAPPASASCETDDMGALKEQVSTLQTQYHQLSSQLSNLEMLVKTLIMTHKRAPPTEAIESVKKSKSEETQDMESLCETSDDAQSPESSSFALSLPGSPLHFCDVPIDDHFLWPDELVPAGNDPNMFSGIDEIIFGEHEPPKLPSPPRCSMQADRPLMFRFTLPALK</sequence>
<dbReference type="InterPro" id="IPR000232">
    <property type="entry name" value="HSF_DNA-bd"/>
</dbReference>
<dbReference type="PANTHER" id="PTHR10015">
    <property type="entry name" value="HEAT SHOCK TRANSCRIPTION FACTOR"/>
    <property type="match status" value="1"/>
</dbReference>
<dbReference type="InParanoid" id="T0PU71"/>
<organism evidence="10 11">
    <name type="scientific">Saprolegnia diclina (strain VS20)</name>
    <dbReference type="NCBI Taxonomy" id="1156394"/>
    <lineage>
        <taxon>Eukaryota</taxon>
        <taxon>Sar</taxon>
        <taxon>Stramenopiles</taxon>
        <taxon>Oomycota</taxon>
        <taxon>Saprolegniomycetes</taxon>
        <taxon>Saprolegniales</taxon>
        <taxon>Saprolegniaceae</taxon>
        <taxon>Saprolegnia</taxon>
    </lineage>
</organism>
<evidence type="ECO:0000256" key="4">
    <source>
        <dbReference type="ARBA" id="ARBA00023163"/>
    </source>
</evidence>
<dbReference type="EMBL" id="JH767188">
    <property type="protein sequence ID" value="EQC29054.1"/>
    <property type="molecule type" value="Genomic_DNA"/>
</dbReference>
<dbReference type="eggNOG" id="KOG0627">
    <property type="taxonomic scope" value="Eukaryota"/>
</dbReference>
<dbReference type="InterPro" id="IPR036388">
    <property type="entry name" value="WH-like_DNA-bd_sf"/>
</dbReference>